<dbReference type="PROSITE" id="PS51318">
    <property type="entry name" value="TAT"/>
    <property type="match status" value="1"/>
</dbReference>
<dbReference type="NCBIfam" id="NF037995">
    <property type="entry name" value="TRAP_S1"/>
    <property type="match status" value="1"/>
</dbReference>
<feature type="signal peptide" evidence="2">
    <location>
        <begin position="1"/>
        <end position="38"/>
    </location>
</feature>
<reference evidence="3 4" key="1">
    <citation type="journal article" date="2023" name="PLoS ONE">
        <title>Complete genome assembly of Hawai'i environmental nontuberculous mycobacteria reveals unexpected co-isolation with methylobacteria.</title>
        <authorList>
            <person name="Hendrix J."/>
            <person name="Epperson L.E."/>
            <person name="Tong E.I."/>
            <person name="Chan Y.L."/>
            <person name="Hasan N.A."/>
            <person name="Dawrs S.N."/>
            <person name="Norton G.J."/>
            <person name="Virdi R."/>
            <person name="Crooks J.L."/>
            <person name="Chan E.D."/>
            <person name="Honda J.R."/>
            <person name="Strong M."/>
        </authorList>
    </citation>
    <scope>NUCLEOTIDE SEQUENCE [LARGE SCALE GENOMIC DNA]</scope>
    <source>
        <strain evidence="3 4">NJH_HI01</strain>
    </source>
</reference>
<dbReference type="PIRSF" id="PIRSF039026">
    <property type="entry name" value="SiaP"/>
    <property type="match status" value="1"/>
</dbReference>
<evidence type="ECO:0000313" key="4">
    <source>
        <dbReference type="Proteomes" id="UP001404845"/>
    </source>
</evidence>
<dbReference type="SUPFAM" id="SSF53850">
    <property type="entry name" value="Periplasmic binding protein-like II"/>
    <property type="match status" value="1"/>
</dbReference>
<sequence length="381" mass="40760">MPKPQPKPQPMPQPKPLQRRALLTAGLGAGLSAAGALASPAQAQQSAPELRWRLNSAYARSLDILFGASESLARAVAEATDGRFQIQVSAAGEMAPADGLLDAVGSGKAEMGHAPASFGMAKNPAFALASAMPFGLNARGQNAWWLQGGAAELFAEIFAKQGLVALPGGNTGAQMGGWFRKEIKTVGDLQGLKLRVAGLGGTVLSKLGAAVQATPGPEIYAALESKALDAAEWIGPHDDEKLGLQKVAPIYHYPGFWEGGALLHFWINAEAWKGLPKTYRAVLQGAAAQVNADVQARYDARNPQALRRLVSGGAQLRPFPQDVMEAALKASNEVYADLSAKNPDFKRIYDAMKTFRNEEYLWFQVAEYTYDNFMIRARARG</sequence>
<evidence type="ECO:0000256" key="1">
    <source>
        <dbReference type="ARBA" id="ARBA00022729"/>
    </source>
</evidence>
<dbReference type="InterPro" id="IPR018389">
    <property type="entry name" value="DctP_fam"/>
</dbReference>
<keyword evidence="1 2" id="KW-0732">Signal</keyword>
<dbReference type="Gene3D" id="3.40.190.170">
    <property type="entry name" value="Bacterial extracellular solute-binding protein, family 7"/>
    <property type="match status" value="1"/>
</dbReference>
<dbReference type="Proteomes" id="UP001404845">
    <property type="component" value="Unassembled WGS sequence"/>
</dbReference>
<dbReference type="Gene3D" id="3.40.190.10">
    <property type="entry name" value="Periplasmic binding protein-like II"/>
    <property type="match status" value="1"/>
</dbReference>
<name>A0ABU9ZC21_9HYPH</name>
<evidence type="ECO:0000313" key="3">
    <source>
        <dbReference type="EMBL" id="MEN3228908.1"/>
    </source>
</evidence>
<dbReference type="PANTHER" id="PTHR33376">
    <property type="match status" value="1"/>
</dbReference>
<protein>
    <submittedName>
        <fullName evidence="3">TRAP transporter substrate-binding protein DctP</fullName>
    </submittedName>
</protein>
<dbReference type="InterPro" id="IPR038404">
    <property type="entry name" value="TRAP_DctP_sf"/>
</dbReference>
<proteinExistence type="predicted"/>
<organism evidence="3 4">
    <name type="scientific">Methylorubrum rhodesianum</name>
    <dbReference type="NCBI Taxonomy" id="29427"/>
    <lineage>
        <taxon>Bacteria</taxon>
        <taxon>Pseudomonadati</taxon>
        <taxon>Pseudomonadota</taxon>
        <taxon>Alphaproteobacteria</taxon>
        <taxon>Hyphomicrobiales</taxon>
        <taxon>Methylobacteriaceae</taxon>
        <taxon>Methylorubrum</taxon>
    </lineage>
</organism>
<dbReference type="RefSeq" id="WP_246417431.1">
    <property type="nucleotide sequence ID" value="NZ_JACHOS010000004.1"/>
</dbReference>
<dbReference type="InterPro" id="IPR026289">
    <property type="entry name" value="SBP_TakP-like"/>
</dbReference>
<keyword evidence="4" id="KW-1185">Reference proteome</keyword>
<evidence type="ECO:0000256" key="2">
    <source>
        <dbReference type="SAM" id="SignalP"/>
    </source>
</evidence>
<comment type="caution">
    <text evidence="3">The sequence shown here is derived from an EMBL/GenBank/DDBJ whole genome shotgun (WGS) entry which is preliminary data.</text>
</comment>
<gene>
    <name evidence="3" type="primary">dctP</name>
    <name evidence="3" type="ORF">PUR21_14895</name>
</gene>
<dbReference type="EMBL" id="JAQYXL010000001">
    <property type="protein sequence ID" value="MEN3228908.1"/>
    <property type="molecule type" value="Genomic_DNA"/>
</dbReference>
<accession>A0ABU9ZC21</accession>
<dbReference type="Pfam" id="PF03480">
    <property type="entry name" value="DctP"/>
    <property type="match status" value="1"/>
</dbReference>
<feature type="chain" id="PRO_5046317403" evidence="2">
    <location>
        <begin position="39"/>
        <end position="381"/>
    </location>
</feature>
<dbReference type="PANTHER" id="PTHR33376:SF5">
    <property type="entry name" value="EXTRACYTOPLASMIC SOLUTE RECEPTOR PROTEIN"/>
    <property type="match status" value="1"/>
</dbReference>
<dbReference type="InterPro" id="IPR006311">
    <property type="entry name" value="TAT_signal"/>
</dbReference>